<dbReference type="EMBL" id="BRZM01000595">
    <property type="protein sequence ID" value="GLD71427.1"/>
    <property type="molecule type" value="Genomic_DNA"/>
</dbReference>
<dbReference type="AlphaFoldDB" id="A0AAD3NBH5"/>
<keyword evidence="2" id="KW-0548">Nucleotidyltransferase</keyword>
<protein>
    <recommendedName>
        <fullName evidence="6">Murine leukemia virus integrase C-terminal domain-containing protein</fullName>
    </recommendedName>
</protein>
<evidence type="ECO:0000256" key="4">
    <source>
        <dbReference type="ARBA" id="ARBA00022759"/>
    </source>
</evidence>
<proteinExistence type="predicted"/>
<evidence type="ECO:0000256" key="3">
    <source>
        <dbReference type="ARBA" id="ARBA00022722"/>
    </source>
</evidence>
<organism evidence="8 9">
    <name type="scientific">Lates japonicus</name>
    <name type="common">Japanese lates</name>
    <dbReference type="NCBI Taxonomy" id="270547"/>
    <lineage>
        <taxon>Eukaryota</taxon>
        <taxon>Metazoa</taxon>
        <taxon>Chordata</taxon>
        <taxon>Craniata</taxon>
        <taxon>Vertebrata</taxon>
        <taxon>Euteleostomi</taxon>
        <taxon>Actinopterygii</taxon>
        <taxon>Neopterygii</taxon>
        <taxon>Teleostei</taxon>
        <taxon>Neoteleostei</taxon>
        <taxon>Acanthomorphata</taxon>
        <taxon>Carangaria</taxon>
        <taxon>Carangaria incertae sedis</taxon>
        <taxon>Centropomidae</taxon>
        <taxon>Lates</taxon>
    </lineage>
</organism>
<evidence type="ECO:0000313" key="7">
    <source>
        <dbReference type="EMBL" id="GLD51912.1"/>
    </source>
</evidence>
<evidence type="ECO:0000313" key="9">
    <source>
        <dbReference type="Proteomes" id="UP001279410"/>
    </source>
</evidence>
<keyword evidence="9" id="KW-1185">Reference proteome</keyword>
<gene>
    <name evidence="7" type="ORF">AKAME5_000488900</name>
    <name evidence="8" type="ORF">AKAME5_002274900</name>
</gene>
<dbReference type="Proteomes" id="UP001279410">
    <property type="component" value="Unassembled WGS sequence"/>
</dbReference>
<reference evidence="8" key="1">
    <citation type="submission" date="2022-08" db="EMBL/GenBank/DDBJ databases">
        <title>Genome sequencing of akame (Lates japonicus).</title>
        <authorList>
            <person name="Hashiguchi Y."/>
            <person name="Takahashi H."/>
        </authorList>
    </citation>
    <scope>NUCLEOTIDE SEQUENCE</scope>
    <source>
        <strain evidence="8">Kochi</strain>
    </source>
</reference>
<dbReference type="GO" id="GO:0016787">
    <property type="term" value="F:hydrolase activity"/>
    <property type="evidence" value="ECO:0007669"/>
    <property type="project" value="UniProtKB-KW"/>
</dbReference>
<feature type="domain" description="Murine leukemia virus integrase C-terminal" evidence="6">
    <location>
        <begin position="59"/>
        <end position="90"/>
    </location>
</feature>
<keyword evidence="4" id="KW-0255">Endonuclease</keyword>
<keyword evidence="3" id="KW-0540">Nuclease</keyword>
<evidence type="ECO:0000256" key="1">
    <source>
        <dbReference type="ARBA" id="ARBA00022679"/>
    </source>
</evidence>
<dbReference type="GO" id="GO:0004519">
    <property type="term" value="F:endonuclease activity"/>
    <property type="evidence" value="ECO:0007669"/>
    <property type="project" value="UniProtKB-KW"/>
</dbReference>
<comment type="caution">
    <text evidence="8">The sequence shown here is derived from an EMBL/GenBank/DDBJ whole genome shotgun (WGS) entry which is preliminary data.</text>
</comment>
<evidence type="ECO:0000256" key="2">
    <source>
        <dbReference type="ARBA" id="ARBA00022695"/>
    </source>
</evidence>
<dbReference type="Gene3D" id="2.30.30.850">
    <property type="match status" value="1"/>
</dbReference>
<keyword evidence="1" id="KW-0808">Transferase</keyword>
<evidence type="ECO:0000313" key="8">
    <source>
        <dbReference type="EMBL" id="GLD71427.1"/>
    </source>
</evidence>
<dbReference type="EMBL" id="BRZM01000011">
    <property type="protein sequence ID" value="GLD51912.1"/>
    <property type="molecule type" value="Genomic_DNA"/>
</dbReference>
<accession>A0AAD3NBH5</accession>
<dbReference type="InterPro" id="IPR040643">
    <property type="entry name" value="MLVIN_C"/>
</dbReference>
<dbReference type="Pfam" id="PF18697">
    <property type="entry name" value="MLVIN_C"/>
    <property type="match status" value="1"/>
</dbReference>
<keyword evidence="5" id="KW-0378">Hydrolase</keyword>
<dbReference type="GO" id="GO:0016779">
    <property type="term" value="F:nucleotidyltransferase activity"/>
    <property type="evidence" value="ECO:0007669"/>
    <property type="project" value="UniProtKB-KW"/>
</dbReference>
<sequence>MFFHTDRCSSRSRHYGRPVTMQSCRSSHASTRRPPTLCVALFHHQHLSLRKNVNSKGERWKGPYQVLLGTRTAVKVKGNLEWVHATRCRLVPRGKHKWVLLLALIGGCLGSEQRSSGDPGLEEKTVSTAVPTLEHKGSCVRSDEVMADIALTGVLETCPSPPDNHAHTGADPALYTHTLN</sequence>
<name>A0AAD3NBH5_LATJO</name>
<evidence type="ECO:0000256" key="5">
    <source>
        <dbReference type="ARBA" id="ARBA00022801"/>
    </source>
</evidence>
<evidence type="ECO:0000259" key="6">
    <source>
        <dbReference type="Pfam" id="PF18697"/>
    </source>
</evidence>